<name>A0A0A8YTG5_ARUDO</name>
<reference evidence="1" key="2">
    <citation type="journal article" date="2015" name="Data Brief">
        <title>Shoot transcriptome of the giant reed, Arundo donax.</title>
        <authorList>
            <person name="Barrero R.A."/>
            <person name="Guerrero F.D."/>
            <person name="Moolhuijzen P."/>
            <person name="Goolsby J.A."/>
            <person name="Tidwell J."/>
            <person name="Bellgard S.E."/>
            <person name="Bellgard M.I."/>
        </authorList>
    </citation>
    <scope>NUCLEOTIDE SEQUENCE</scope>
    <source>
        <tissue evidence="1">Shoot tissue taken approximately 20 cm above the soil surface</tissue>
    </source>
</reference>
<sequence>MQIDSLCSIVDLHLFMRLCLFGGAEETKNLAWSGIVDGRSAQLADLICCSGNVHMQDRRSQVATPL</sequence>
<protein>
    <submittedName>
        <fullName evidence="1">Uncharacterized protein</fullName>
    </submittedName>
</protein>
<dbReference type="EMBL" id="GBRH01272028">
    <property type="protein sequence ID" value="JAD25867.1"/>
    <property type="molecule type" value="Transcribed_RNA"/>
</dbReference>
<accession>A0A0A8YTG5</accession>
<dbReference type="AlphaFoldDB" id="A0A0A8YTG5"/>
<reference evidence="1" key="1">
    <citation type="submission" date="2014-09" db="EMBL/GenBank/DDBJ databases">
        <authorList>
            <person name="Magalhaes I.L.F."/>
            <person name="Oliveira U."/>
            <person name="Santos F.R."/>
            <person name="Vidigal T.H.D.A."/>
            <person name="Brescovit A.D."/>
            <person name="Santos A.J."/>
        </authorList>
    </citation>
    <scope>NUCLEOTIDE SEQUENCE</scope>
    <source>
        <tissue evidence="1">Shoot tissue taken approximately 20 cm above the soil surface</tissue>
    </source>
</reference>
<evidence type="ECO:0000313" key="1">
    <source>
        <dbReference type="EMBL" id="JAD25867.1"/>
    </source>
</evidence>
<organism evidence="1">
    <name type="scientific">Arundo donax</name>
    <name type="common">Giant reed</name>
    <name type="synonym">Donax arundinaceus</name>
    <dbReference type="NCBI Taxonomy" id="35708"/>
    <lineage>
        <taxon>Eukaryota</taxon>
        <taxon>Viridiplantae</taxon>
        <taxon>Streptophyta</taxon>
        <taxon>Embryophyta</taxon>
        <taxon>Tracheophyta</taxon>
        <taxon>Spermatophyta</taxon>
        <taxon>Magnoliopsida</taxon>
        <taxon>Liliopsida</taxon>
        <taxon>Poales</taxon>
        <taxon>Poaceae</taxon>
        <taxon>PACMAD clade</taxon>
        <taxon>Arundinoideae</taxon>
        <taxon>Arundineae</taxon>
        <taxon>Arundo</taxon>
    </lineage>
</organism>
<proteinExistence type="predicted"/>